<dbReference type="Pfam" id="PF00501">
    <property type="entry name" value="AMP-binding"/>
    <property type="match status" value="1"/>
</dbReference>
<dbReference type="InterPro" id="IPR000873">
    <property type="entry name" value="AMP-dep_synth/lig_dom"/>
</dbReference>
<feature type="domain" description="AMP-dependent synthetase/ligase" evidence="1">
    <location>
        <begin position="13"/>
        <end position="285"/>
    </location>
</feature>
<evidence type="ECO:0000259" key="1">
    <source>
        <dbReference type="Pfam" id="PF00501"/>
    </source>
</evidence>
<dbReference type="InterPro" id="IPR020845">
    <property type="entry name" value="AMP-binding_CS"/>
</dbReference>
<gene>
    <name evidence="2" type="ORF">GSLYS_00012201001</name>
</gene>
<keyword evidence="3" id="KW-1185">Reference proteome</keyword>
<sequence>MDTVCKRAKFLADEVPDKELFVFYDGDRRDAYTARELYTLAGRFANRLRQQGFERQDVIANTLANSPERVITDLGIMLAGCVTMNGQLLMADGSDFFQSAKNTRCRGIVVAVGESSAGWQLLGKNITVKKSQYVGDIFIKQAPEVKTAILVHREKNSQKKAFIDDLRTCGADIFDDKSIDPEDIVLVTTTSGSTGYSKLVPRSHQEIATAMDMYKSIRQWTHPRDNKCILYSERLLGWAVGMTAKTFCFGETRVLSDKMSSPGPLSGAAIWRLVIAEGCNTYSMPSQECERIYDHVMRTGGPQYRLDVVEVAGQPITEVNQQILPGL</sequence>
<dbReference type="InterPro" id="IPR042099">
    <property type="entry name" value="ANL_N_sf"/>
</dbReference>
<accession>A0AAV2I166</accession>
<dbReference type="PANTHER" id="PTHR24096:SF422">
    <property type="entry name" value="BCDNA.GH02901"/>
    <property type="match status" value="1"/>
</dbReference>
<comment type="caution">
    <text evidence="2">The sequence shown here is derived from an EMBL/GenBank/DDBJ whole genome shotgun (WGS) entry which is preliminary data.</text>
</comment>
<evidence type="ECO:0000313" key="3">
    <source>
        <dbReference type="Proteomes" id="UP001497497"/>
    </source>
</evidence>
<organism evidence="2 3">
    <name type="scientific">Lymnaea stagnalis</name>
    <name type="common">Great pond snail</name>
    <name type="synonym">Helix stagnalis</name>
    <dbReference type="NCBI Taxonomy" id="6523"/>
    <lineage>
        <taxon>Eukaryota</taxon>
        <taxon>Metazoa</taxon>
        <taxon>Spiralia</taxon>
        <taxon>Lophotrochozoa</taxon>
        <taxon>Mollusca</taxon>
        <taxon>Gastropoda</taxon>
        <taxon>Heterobranchia</taxon>
        <taxon>Euthyneura</taxon>
        <taxon>Panpulmonata</taxon>
        <taxon>Hygrophila</taxon>
        <taxon>Lymnaeoidea</taxon>
        <taxon>Lymnaeidae</taxon>
        <taxon>Lymnaea</taxon>
    </lineage>
</organism>
<evidence type="ECO:0000313" key="2">
    <source>
        <dbReference type="EMBL" id="CAL1538380.1"/>
    </source>
</evidence>
<dbReference type="Proteomes" id="UP001497497">
    <property type="component" value="Unassembled WGS sequence"/>
</dbReference>
<dbReference type="EMBL" id="CAXITT010000296">
    <property type="protein sequence ID" value="CAL1538380.1"/>
    <property type="molecule type" value="Genomic_DNA"/>
</dbReference>
<dbReference type="GO" id="GO:0016405">
    <property type="term" value="F:CoA-ligase activity"/>
    <property type="evidence" value="ECO:0007669"/>
    <property type="project" value="TreeGrafter"/>
</dbReference>
<proteinExistence type="predicted"/>
<protein>
    <recommendedName>
        <fullName evidence="1">AMP-dependent synthetase/ligase domain-containing protein</fullName>
    </recommendedName>
</protein>
<dbReference type="PROSITE" id="PS00455">
    <property type="entry name" value="AMP_BINDING"/>
    <property type="match status" value="1"/>
</dbReference>
<dbReference type="PANTHER" id="PTHR24096">
    <property type="entry name" value="LONG-CHAIN-FATTY-ACID--COA LIGASE"/>
    <property type="match status" value="1"/>
</dbReference>
<dbReference type="AlphaFoldDB" id="A0AAV2I166"/>
<dbReference type="SUPFAM" id="SSF56801">
    <property type="entry name" value="Acetyl-CoA synthetase-like"/>
    <property type="match status" value="1"/>
</dbReference>
<dbReference type="Gene3D" id="3.40.50.12780">
    <property type="entry name" value="N-terminal domain of ligase-like"/>
    <property type="match status" value="1"/>
</dbReference>
<name>A0AAV2I166_LYMST</name>
<reference evidence="2 3" key="1">
    <citation type="submission" date="2024-04" db="EMBL/GenBank/DDBJ databases">
        <authorList>
            <consortium name="Genoscope - CEA"/>
            <person name="William W."/>
        </authorList>
    </citation>
    <scope>NUCLEOTIDE SEQUENCE [LARGE SCALE GENOMIC DNA]</scope>
</reference>